<accession>A0ABP6WPZ0</accession>
<evidence type="ECO:0000313" key="3">
    <source>
        <dbReference type="Proteomes" id="UP001500954"/>
    </source>
</evidence>
<proteinExistence type="predicted"/>
<dbReference type="SUPFAM" id="SSF46955">
    <property type="entry name" value="Putative DNA-binding domain"/>
    <property type="match status" value="1"/>
</dbReference>
<dbReference type="InterPro" id="IPR009061">
    <property type="entry name" value="DNA-bd_dom_put_sf"/>
</dbReference>
<organism evidence="2 3">
    <name type="scientific">Snuella lapsa</name>
    <dbReference type="NCBI Taxonomy" id="870481"/>
    <lineage>
        <taxon>Bacteria</taxon>
        <taxon>Pseudomonadati</taxon>
        <taxon>Bacteroidota</taxon>
        <taxon>Flavobacteriia</taxon>
        <taxon>Flavobacteriales</taxon>
        <taxon>Flavobacteriaceae</taxon>
        <taxon>Snuella</taxon>
    </lineage>
</organism>
<dbReference type="Pfam" id="PF12728">
    <property type="entry name" value="HTH_17"/>
    <property type="match status" value="1"/>
</dbReference>
<comment type="caution">
    <text evidence="2">The sequence shown here is derived from an EMBL/GenBank/DDBJ whole genome shotgun (WGS) entry which is preliminary data.</text>
</comment>
<keyword evidence="3" id="KW-1185">Reference proteome</keyword>
<feature type="domain" description="Helix-turn-helix" evidence="1">
    <location>
        <begin position="44"/>
        <end position="89"/>
    </location>
</feature>
<dbReference type="InterPro" id="IPR041657">
    <property type="entry name" value="HTH_17"/>
</dbReference>
<protein>
    <recommendedName>
        <fullName evidence="1">Helix-turn-helix domain-containing protein</fullName>
    </recommendedName>
</protein>
<dbReference type="RefSeq" id="WP_345003797.1">
    <property type="nucleotide sequence ID" value="NZ_BAABCY010000007.1"/>
</dbReference>
<reference evidence="3" key="1">
    <citation type="journal article" date="2019" name="Int. J. Syst. Evol. Microbiol.">
        <title>The Global Catalogue of Microorganisms (GCM) 10K type strain sequencing project: providing services to taxonomists for standard genome sequencing and annotation.</title>
        <authorList>
            <consortium name="The Broad Institute Genomics Platform"/>
            <consortium name="The Broad Institute Genome Sequencing Center for Infectious Disease"/>
            <person name="Wu L."/>
            <person name="Ma J."/>
        </authorList>
    </citation>
    <scope>NUCLEOTIDE SEQUENCE [LARGE SCALE GENOMIC DNA]</scope>
    <source>
        <strain evidence="3">JCM 17111</strain>
    </source>
</reference>
<evidence type="ECO:0000259" key="1">
    <source>
        <dbReference type="Pfam" id="PF12728"/>
    </source>
</evidence>
<name>A0ABP6WPZ0_9FLAO</name>
<evidence type="ECO:0000313" key="2">
    <source>
        <dbReference type="EMBL" id="GAA3553703.1"/>
    </source>
</evidence>
<dbReference type="EMBL" id="BAABCY010000007">
    <property type="protein sequence ID" value="GAA3553703.1"/>
    <property type="molecule type" value="Genomic_DNA"/>
</dbReference>
<dbReference type="Proteomes" id="UP001500954">
    <property type="component" value="Unassembled WGS sequence"/>
</dbReference>
<sequence>MITKTIQINEITFDELADKVADKLLIKIEDYLKQLHEDQSDVYMTRYETAEFFKVDISTIHNWSKKGKLKSYGFGHRVYYNKKELIDQMRANQLS</sequence>
<gene>
    <name evidence="2" type="ORF">GCM10022395_01540</name>
</gene>